<comment type="subcellular location">
    <subcellularLocation>
        <location evidence="1">Membrane</location>
        <topology evidence="1">Multi-pass membrane protein</topology>
    </subcellularLocation>
</comment>
<keyword evidence="3 6" id="KW-0812">Transmembrane</keyword>
<feature type="transmembrane region" description="Helical" evidence="6">
    <location>
        <begin position="153"/>
        <end position="173"/>
    </location>
</feature>
<comment type="similarity">
    <text evidence="2">Belongs to the EamA transporter family.</text>
</comment>
<evidence type="ECO:0000256" key="3">
    <source>
        <dbReference type="ARBA" id="ARBA00022692"/>
    </source>
</evidence>
<feature type="domain" description="EamA" evidence="7">
    <location>
        <begin position="8"/>
        <end position="140"/>
    </location>
</feature>
<evidence type="ECO:0000259" key="7">
    <source>
        <dbReference type="Pfam" id="PF00892"/>
    </source>
</evidence>
<reference evidence="8 9" key="1">
    <citation type="submission" date="2016-10" db="EMBL/GenBank/DDBJ databases">
        <authorList>
            <person name="de Groot N.N."/>
        </authorList>
    </citation>
    <scope>NUCLEOTIDE SEQUENCE [LARGE SCALE GENOMIC DNA]</scope>
    <source>
        <strain evidence="8 9">DSM 24677</strain>
    </source>
</reference>
<dbReference type="SUPFAM" id="SSF103481">
    <property type="entry name" value="Multidrug resistance efflux transporter EmrE"/>
    <property type="match status" value="2"/>
</dbReference>
<dbReference type="AlphaFoldDB" id="A0A1H3K0P5"/>
<gene>
    <name evidence="8" type="ORF">SAMN05444486_102277</name>
</gene>
<dbReference type="GO" id="GO:0016020">
    <property type="term" value="C:membrane"/>
    <property type="evidence" value="ECO:0007669"/>
    <property type="project" value="UniProtKB-SubCell"/>
</dbReference>
<dbReference type="InterPro" id="IPR037185">
    <property type="entry name" value="EmrE-like"/>
</dbReference>
<evidence type="ECO:0000256" key="6">
    <source>
        <dbReference type="SAM" id="Phobius"/>
    </source>
</evidence>
<evidence type="ECO:0000313" key="8">
    <source>
        <dbReference type="EMBL" id="SDY45772.1"/>
    </source>
</evidence>
<keyword evidence="9" id="KW-1185">Reference proteome</keyword>
<evidence type="ECO:0000313" key="9">
    <source>
        <dbReference type="Proteomes" id="UP000199026"/>
    </source>
</evidence>
<feature type="transmembrane region" description="Helical" evidence="6">
    <location>
        <begin position="185"/>
        <end position="208"/>
    </location>
</feature>
<organism evidence="8 9">
    <name type="scientific">Lentibacter algarum</name>
    <dbReference type="NCBI Taxonomy" id="576131"/>
    <lineage>
        <taxon>Bacteria</taxon>
        <taxon>Pseudomonadati</taxon>
        <taxon>Pseudomonadota</taxon>
        <taxon>Alphaproteobacteria</taxon>
        <taxon>Rhodobacterales</taxon>
        <taxon>Roseobacteraceae</taxon>
        <taxon>Lentibacter</taxon>
    </lineage>
</organism>
<dbReference type="PANTHER" id="PTHR32322:SF2">
    <property type="entry name" value="EAMA DOMAIN-CONTAINING PROTEIN"/>
    <property type="match status" value="1"/>
</dbReference>
<dbReference type="PANTHER" id="PTHR32322">
    <property type="entry name" value="INNER MEMBRANE TRANSPORTER"/>
    <property type="match status" value="1"/>
</dbReference>
<feature type="transmembrane region" description="Helical" evidence="6">
    <location>
        <begin position="68"/>
        <end position="87"/>
    </location>
</feature>
<name>A0A1H3K0P5_9RHOB</name>
<dbReference type="Pfam" id="PF00892">
    <property type="entry name" value="EamA"/>
    <property type="match status" value="2"/>
</dbReference>
<evidence type="ECO:0000256" key="4">
    <source>
        <dbReference type="ARBA" id="ARBA00022989"/>
    </source>
</evidence>
<accession>A0A1H3K0P5</accession>
<sequence length="298" mass="31106">MSLNLGPMFALLIMGAGWGITTPLSKIAVSTGHQPLGLVFWQLVIGAVLLEAIVFVRGGRLALGRRQITLYLAIALLGTILPNTASYRAAAHLPAGVMSIVIAMVPMFAFPIALALGQDRFSIARVVGLGLGLGGVALLVGPEASLPDRAMVAFIPLALIAPFFYGLEGNFVGKFGTAGLDPIEVLFGASVFGAVLSLPLALGFGHWLNPLGGFGAPESALVLSSIVHALVYAGYVWLVGRAGAVFAAQVSYLVTIFGVGWAMLILDEAYSGYIWGALGLMLLGMFLVQPRDREEVAA</sequence>
<keyword evidence="5 6" id="KW-0472">Membrane</keyword>
<feature type="transmembrane region" description="Helical" evidence="6">
    <location>
        <begin position="270"/>
        <end position="288"/>
    </location>
</feature>
<dbReference type="STRING" id="576131.SAMN05444486_102277"/>
<feature type="transmembrane region" description="Helical" evidence="6">
    <location>
        <begin position="245"/>
        <end position="264"/>
    </location>
</feature>
<dbReference type="GeneID" id="78124350"/>
<keyword evidence="4 6" id="KW-1133">Transmembrane helix</keyword>
<dbReference type="RefSeq" id="WP_245724400.1">
    <property type="nucleotide sequence ID" value="NZ_CALJFH010000002.1"/>
</dbReference>
<dbReference type="EMBL" id="FNPR01000002">
    <property type="protein sequence ID" value="SDY45772.1"/>
    <property type="molecule type" value="Genomic_DNA"/>
</dbReference>
<dbReference type="Proteomes" id="UP000199026">
    <property type="component" value="Unassembled WGS sequence"/>
</dbReference>
<feature type="transmembrane region" description="Helical" evidence="6">
    <location>
        <begin position="220"/>
        <end position="238"/>
    </location>
</feature>
<feature type="domain" description="EamA" evidence="7">
    <location>
        <begin position="156"/>
        <end position="288"/>
    </location>
</feature>
<dbReference type="InterPro" id="IPR000620">
    <property type="entry name" value="EamA_dom"/>
</dbReference>
<evidence type="ECO:0000256" key="5">
    <source>
        <dbReference type="ARBA" id="ARBA00023136"/>
    </source>
</evidence>
<feature type="transmembrane region" description="Helical" evidence="6">
    <location>
        <begin position="35"/>
        <end position="56"/>
    </location>
</feature>
<feature type="transmembrane region" description="Helical" evidence="6">
    <location>
        <begin position="123"/>
        <end position="141"/>
    </location>
</feature>
<protein>
    <submittedName>
        <fullName evidence="8">EamA-like transporter family protein</fullName>
    </submittedName>
</protein>
<proteinExistence type="inferred from homology"/>
<dbReference type="InterPro" id="IPR050638">
    <property type="entry name" value="AA-Vitamin_Transporters"/>
</dbReference>
<evidence type="ECO:0000256" key="2">
    <source>
        <dbReference type="ARBA" id="ARBA00007362"/>
    </source>
</evidence>
<evidence type="ECO:0000256" key="1">
    <source>
        <dbReference type="ARBA" id="ARBA00004141"/>
    </source>
</evidence>
<feature type="transmembrane region" description="Helical" evidence="6">
    <location>
        <begin position="93"/>
        <end position="116"/>
    </location>
</feature>